<dbReference type="Gene3D" id="1.10.10.10">
    <property type="entry name" value="Winged helix-like DNA-binding domain superfamily/Winged helix DNA-binding domain"/>
    <property type="match status" value="1"/>
</dbReference>
<dbReference type="Gene3D" id="3.40.190.290">
    <property type="match status" value="1"/>
</dbReference>
<dbReference type="Pfam" id="PF00126">
    <property type="entry name" value="HTH_1"/>
    <property type="match status" value="1"/>
</dbReference>
<evidence type="ECO:0000256" key="4">
    <source>
        <dbReference type="ARBA" id="ARBA00023163"/>
    </source>
</evidence>
<organism evidence="6 7">
    <name type="scientific">Thalassospira xianhensis MCCC 1A02616</name>
    <dbReference type="NCBI Taxonomy" id="1177929"/>
    <lineage>
        <taxon>Bacteria</taxon>
        <taxon>Pseudomonadati</taxon>
        <taxon>Pseudomonadota</taxon>
        <taxon>Alphaproteobacteria</taxon>
        <taxon>Rhodospirillales</taxon>
        <taxon>Thalassospiraceae</taxon>
        <taxon>Thalassospira</taxon>
    </lineage>
</organism>
<evidence type="ECO:0000256" key="1">
    <source>
        <dbReference type="ARBA" id="ARBA00009437"/>
    </source>
</evidence>
<comment type="similarity">
    <text evidence="1">Belongs to the LysR transcriptional regulatory family.</text>
</comment>
<dbReference type="PROSITE" id="PS50931">
    <property type="entry name" value="HTH_LYSR"/>
    <property type="match status" value="1"/>
</dbReference>
<dbReference type="GO" id="GO:0003677">
    <property type="term" value="F:DNA binding"/>
    <property type="evidence" value="ECO:0007669"/>
    <property type="project" value="UniProtKB-KW"/>
</dbReference>
<dbReference type="PANTHER" id="PTHR30579:SF3">
    <property type="entry name" value="TRANSCRIPTIONAL REGULATORY PROTEIN"/>
    <property type="match status" value="1"/>
</dbReference>
<dbReference type="AlphaFoldDB" id="A0A367UK84"/>
<dbReference type="InterPro" id="IPR050176">
    <property type="entry name" value="LTTR"/>
</dbReference>
<protein>
    <recommendedName>
        <fullName evidence="5">HTH lysR-type domain-containing protein</fullName>
    </recommendedName>
</protein>
<dbReference type="InterPro" id="IPR000847">
    <property type="entry name" value="LysR_HTH_N"/>
</dbReference>
<dbReference type="InterPro" id="IPR005119">
    <property type="entry name" value="LysR_subst-bd"/>
</dbReference>
<dbReference type="InterPro" id="IPR036390">
    <property type="entry name" value="WH_DNA-bd_sf"/>
</dbReference>
<dbReference type="Pfam" id="PF03466">
    <property type="entry name" value="LysR_substrate"/>
    <property type="match status" value="1"/>
</dbReference>
<evidence type="ECO:0000313" key="7">
    <source>
        <dbReference type="Proteomes" id="UP000252419"/>
    </source>
</evidence>
<keyword evidence="3" id="KW-0238">DNA-binding</keyword>
<gene>
    <name evidence="6" type="ORF">TH5_01470</name>
</gene>
<reference evidence="6 7" key="1">
    <citation type="submission" date="2014-07" db="EMBL/GenBank/DDBJ databases">
        <title>Draft genome sequence of Thalassospira xianhensis P-4 (MCCC 1A02616).</title>
        <authorList>
            <person name="Lai Q."/>
            <person name="Shao Z."/>
        </authorList>
    </citation>
    <scope>NUCLEOTIDE SEQUENCE [LARGE SCALE GENOMIC DNA]</scope>
    <source>
        <strain evidence="6 7">MCCC 1A02616</strain>
    </source>
</reference>
<dbReference type="Proteomes" id="UP000252419">
    <property type="component" value="Unassembled WGS sequence"/>
</dbReference>
<dbReference type="SUPFAM" id="SSF46785">
    <property type="entry name" value="Winged helix' DNA-binding domain"/>
    <property type="match status" value="1"/>
</dbReference>
<evidence type="ECO:0000259" key="5">
    <source>
        <dbReference type="PROSITE" id="PS50931"/>
    </source>
</evidence>
<accession>A0A367UK84</accession>
<dbReference type="PANTHER" id="PTHR30579">
    <property type="entry name" value="TRANSCRIPTIONAL REGULATOR"/>
    <property type="match status" value="1"/>
</dbReference>
<evidence type="ECO:0000256" key="3">
    <source>
        <dbReference type="ARBA" id="ARBA00023125"/>
    </source>
</evidence>
<sequence>MMRKRITDAKRSEEHMATDVMDVRILTAIHTEGSYRQAATRLKMDQATVSRRMATLEDSVGVQLFIKDRKGVRLTEDGQTLLGLADRAVKSMDAFDRSLERISVVRAGNVKINCPPALCAYILAPAFTRIISDTHPLAANEQKIDWKEMPYFSFVSQGVPVADIEISWSKRGHAPATGNHSITERIGATPMLPYGSEAYFRSRARPKRFSDLHEHDIIDHELYATDEYLEAWNVELARSAVGPRMKLACLTSVIPVVSGGGGIGLIPTLFSPIVTNLVPAVLSDCPYLARDLWISATPEALRSPVVKRVYDAVIEILRVPPWVERR</sequence>
<evidence type="ECO:0000256" key="2">
    <source>
        <dbReference type="ARBA" id="ARBA00023015"/>
    </source>
</evidence>
<name>A0A367UK84_9PROT</name>
<dbReference type="EMBL" id="JPWA01000001">
    <property type="protein sequence ID" value="RCK07744.1"/>
    <property type="molecule type" value="Genomic_DNA"/>
</dbReference>
<dbReference type="InterPro" id="IPR036388">
    <property type="entry name" value="WH-like_DNA-bd_sf"/>
</dbReference>
<feature type="domain" description="HTH lysR-type" evidence="5">
    <location>
        <begin position="24"/>
        <end position="75"/>
    </location>
</feature>
<dbReference type="SUPFAM" id="SSF53850">
    <property type="entry name" value="Periplasmic binding protein-like II"/>
    <property type="match status" value="1"/>
</dbReference>
<proteinExistence type="inferred from homology"/>
<evidence type="ECO:0000313" key="6">
    <source>
        <dbReference type="EMBL" id="RCK07744.1"/>
    </source>
</evidence>
<comment type="caution">
    <text evidence="6">The sequence shown here is derived from an EMBL/GenBank/DDBJ whole genome shotgun (WGS) entry which is preliminary data.</text>
</comment>
<dbReference type="GO" id="GO:0003700">
    <property type="term" value="F:DNA-binding transcription factor activity"/>
    <property type="evidence" value="ECO:0007669"/>
    <property type="project" value="InterPro"/>
</dbReference>
<keyword evidence="4" id="KW-0804">Transcription</keyword>
<keyword evidence="7" id="KW-1185">Reference proteome</keyword>
<keyword evidence="2" id="KW-0805">Transcription regulation</keyword>